<organism evidence="2 3">
    <name type="scientific">Onchocerca flexuosa</name>
    <dbReference type="NCBI Taxonomy" id="387005"/>
    <lineage>
        <taxon>Eukaryota</taxon>
        <taxon>Metazoa</taxon>
        <taxon>Ecdysozoa</taxon>
        <taxon>Nematoda</taxon>
        <taxon>Chromadorea</taxon>
        <taxon>Rhabditida</taxon>
        <taxon>Spirurina</taxon>
        <taxon>Spiruromorpha</taxon>
        <taxon>Filarioidea</taxon>
        <taxon>Onchocercidae</taxon>
        <taxon>Onchocerca</taxon>
    </lineage>
</organism>
<protein>
    <submittedName>
        <fullName evidence="2">Uncharacterized protein</fullName>
    </submittedName>
</protein>
<gene>
    <name evidence="2" type="ORF">X798_01887</name>
</gene>
<dbReference type="EMBL" id="KZ269982">
    <property type="protein sequence ID" value="OZC11061.1"/>
    <property type="molecule type" value="Genomic_DNA"/>
</dbReference>
<feature type="region of interest" description="Disordered" evidence="1">
    <location>
        <begin position="43"/>
        <end position="78"/>
    </location>
</feature>
<sequence>MAVGTTAVTIHQLTITEKQFKKVGQEVIDLEWGSINDSFPDHVGRNKIGGRDWRKDMHEEKYGGKRRGTLGDDPQTAGNLMHYYSPDNSRCTPKLLVIDDLAVTMDLNGITSVPP</sequence>
<reference evidence="2 3" key="1">
    <citation type="submission" date="2015-12" db="EMBL/GenBank/DDBJ databases">
        <title>Draft genome of the nematode, Onchocerca flexuosa.</title>
        <authorList>
            <person name="Mitreva M."/>
        </authorList>
    </citation>
    <scope>NUCLEOTIDE SEQUENCE [LARGE SCALE GENOMIC DNA]</scope>
    <source>
        <strain evidence="2">Red Deer</strain>
    </source>
</reference>
<evidence type="ECO:0000256" key="1">
    <source>
        <dbReference type="SAM" id="MobiDB-lite"/>
    </source>
</evidence>
<dbReference type="AlphaFoldDB" id="A0A238C0T8"/>
<evidence type="ECO:0000313" key="3">
    <source>
        <dbReference type="Proteomes" id="UP000242913"/>
    </source>
</evidence>
<accession>A0A238C0T8</accession>
<dbReference type="Proteomes" id="UP000242913">
    <property type="component" value="Unassembled WGS sequence"/>
</dbReference>
<name>A0A238C0T8_9BILA</name>
<feature type="compositionally biased region" description="Basic and acidic residues" evidence="1">
    <location>
        <begin position="43"/>
        <end position="63"/>
    </location>
</feature>
<proteinExistence type="predicted"/>
<keyword evidence="3" id="KW-1185">Reference proteome</keyword>
<evidence type="ECO:0000313" key="2">
    <source>
        <dbReference type="EMBL" id="OZC11061.1"/>
    </source>
</evidence>